<feature type="domain" description="Timeless C-terminal" evidence="7">
    <location>
        <begin position="1011"/>
        <end position="1096"/>
    </location>
</feature>
<dbReference type="GO" id="GO:0048511">
    <property type="term" value="P:rhythmic process"/>
    <property type="evidence" value="ECO:0007669"/>
    <property type="project" value="UniProtKB-KW"/>
</dbReference>
<evidence type="ECO:0000313" key="8">
    <source>
        <dbReference type="EnsemblMetazoa" id="XP_020898617.1"/>
    </source>
</evidence>
<feature type="region of interest" description="Disordered" evidence="5">
    <location>
        <begin position="949"/>
        <end position="1002"/>
    </location>
</feature>
<evidence type="ECO:0000256" key="5">
    <source>
        <dbReference type="SAM" id="MobiDB-lite"/>
    </source>
</evidence>
<dbReference type="GO" id="GO:0031298">
    <property type="term" value="C:replication fork protection complex"/>
    <property type="evidence" value="ECO:0007669"/>
    <property type="project" value="TreeGrafter"/>
</dbReference>
<dbReference type="Pfam" id="PF05029">
    <property type="entry name" value="TIMELESS_C"/>
    <property type="match status" value="1"/>
</dbReference>
<feature type="compositionally biased region" description="Basic and acidic residues" evidence="5">
    <location>
        <begin position="1194"/>
        <end position="1209"/>
    </location>
</feature>
<evidence type="ECO:0000256" key="4">
    <source>
        <dbReference type="ARBA" id="ARBA00023306"/>
    </source>
</evidence>
<feature type="compositionally biased region" description="Basic and acidic residues" evidence="5">
    <location>
        <begin position="245"/>
        <end position="267"/>
    </location>
</feature>
<evidence type="ECO:0000259" key="6">
    <source>
        <dbReference type="Pfam" id="PF04821"/>
    </source>
</evidence>
<dbReference type="GO" id="GO:0006281">
    <property type="term" value="P:DNA repair"/>
    <property type="evidence" value="ECO:0007669"/>
    <property type="project" value="TreeGrafter"/>
</dbReference>
<feature type="compositionally biased region" description="Basic residues" evidence="5">
    <location>
        <begin position="949"/>
        <end position="963"/>
    </location>
</feature>
<feature type="region of interest" description="Disordered" evidence="5">
    <location>
        <begin position="1105"/>
        <end position="1272"/>
    </location>
</feature>
<keyword evidence="4" id="KW-0131">Cell cycle</keyword>
<keyword evidence="3" id="KW-0539">Nucleus</keyword>
<organism evidence="8 9">
    <name type="scientific">Exaiptasia diaphana</name>
    <name type="common">Tropical sea anemone</name>
    <name type="synonym">Aiptasia pulchella</name>
    <dbReference type="NCBI Taxonomy" id="2652724"/>
    <lineage>
        <taxon>Eukaryota</taxon>
        <taxon>Metazoa</taxon>
        <taxon>Cnidaria</taxon>
        <taxon>Anthozoa</taxon>
        <taxon>Hexacorallia</taxon>
        <taxon>Actiniaria</taxon>
        <taxon>Aiptasiidae</taxon>
        <taxon>Exaiptasia</taxon>
    </lineage>
</organism>
<dbReference type="OMA" id="LTRNVAM"/>
<feature type="domain" description="Timeless N-terminal" evidence="6">
    <location>
        <begin position="30"/>
        <end position="292"/>
    </location>
</feature>
<comment type="subcellular location">
    <subcellularLocation>
        <location evidence="1">Nucleus</location>
    </subcellularLocation>
</comment>
<feature type="compositionally biased region" description="Basic and acidic residues" evidence="5">
    <location>
        <begin position="1253"/>
        <end position="1263"/>
    </location>
</feature>
<evidence type="ECO:0000256" key="2">
    <source>
        <dbReference type="ARBA" id="ARBA00008174"/>
    </source>
</evidence>
<feature type="region of interest" description="Disordered" evidence="5">
    <location>
        <begin position="241"/>
        <end position="267"/>
    </location>
</feature>
<dbReference type="EnsemblMetazoa" id="XM_021042958.2">
    <property type="protein sequence ID" value="XP_020898617.1"/>
    <property type="gene ID" value="LOC110237373"/>
</dbReference>
<dbReference type="GO" id="GO:0003677">
    <property type="term" value="F:DNA binding"/>
    <property type="evidence" value="ECO:0007669"/>
    <property type="project" value="TreeGrafter"/>
</dbReference>
<dbReference type="Pfam" id="PF04821">
    <property type="entry name" value="TIMELESS"/>
    <property type="match status" value="1"/>
</dbReference>
<dbReference type="InterPro" id="IPR006906">
    <property type="entry name" value="Timeless_N"/>
</dbReference>
<evidence type="ECO:0000256" key="1">
    <source>
        <dbReference type="ARBA" id="ARBA00004123"/>
    </source>
</evidence>
<dbReference type="GO" id="GO:0000076">
    <property type="term" value="P:DNA replication checkpoint signaling"/>
    <property type="evidence" value="ECO:0007669"/>
    <property type="project" value="TreeGrafter"/>
</dbReference>
<name>A0A913X455_EXADI</name>
<evidence type="ECO:0008006" key="10">
    <source>
        <dbReference type="Google" id="ProtNLM"/>
    </source>
</evidence>
<dbReference type="Pfam" id="PF26019">
    <property type="entry name" value="HTH_TIMELESS"/>
    <property type="match status" value="2"/>
</dbReference>
<dbReference type="InterPro" id="IPR007725">
    <property type="entry name" value="TIMELESS_C"/>
</dbReference>
<dbReference type="RefSeq" id="XP_020898617.1">
    <property type="nucleotide sequence ID" value="XM_021042958.2"/>
</dbReference>
<comment type="similarity">
    <text evidence="2">Belongs to the timeless family.</text>
</comment>
<feature type="compositionally biased region" description="Low complexity" evidence="5">
    <location>
        <begin position="1146"/>
        <end position="1155"/>
    </location>
</feature>
<evidence type="ECO:0000259" key="7">
    <source>
        <dbReference type="Pfam" id="PF05029"/>
    </source>
</evidence>
<proteinExistence type="inferred from homology"/>
<dbReference type="OrthoDB" id="310853at2759"/>
<dbReference type="Proteomes" id="UP000887567">
    <property type="component" value="Unplaced"/>
</dbReference>
<protein>
    <recommendedName>
        <fullName evidence="10">Protein timeless homolog</fullName>
    </recommendedName>
</protein>
<reference evidence="8" key="1">
    <citation type="submission" date="2022-11" db="UniProtKB">
        <authorList>
            <consortium name="EnsemblMetazoa"/>
        </authorList>
    </citation>
    <scope>IDENTIFICATION</scope>
</reference>
<dbReference type="InterPro" id="IPR044998">
    <property type="entry name" value="Timeless"/>
</dbReference>
<evidence type="ECO:0000313" key="9">
    <source>
        <dbReference type="Proteomes" id="UP000887567"/>
    </source>
</evidence>
<evidence type="ECO:0000256" key="3">
    <source>
        <dbReference type="ARBA" id="ARBA00023242"/>
    </source>
</evidence>
<dbReference type="PANTHER" id="PTHR22940:SF4">
    <property type="entry name" value="PROTEIN TIMELESS HOMOLOG"/>
    <property type="match status" value="1"/>
</dbReference>
<dbReference type="GeneID" id="110237373"/>
<keyword evidence="9" id="KW-1185">Reference proteome</keyword>
<sequence>MENLNEMNQYLNTEIVCTVAGLGYAEGNEYYKHADCLESLKDLIKFLRRDDSTCEIRRQMGYSKILQNDLVAILKSCTPKETEIFNMVIRLMVNLTQPAVLCWEGQQVPEDKTGQHYHLELVNHLQAYKEAFTDMEVMGSIGKELAKLLQKDWESRDEEDYLLIERILLLIRNILHVPANPQAEKRTDDDASIHDQVIWSLHQNGIDDLLIYIGSSPDERRWCMHTLEVISLMLREQNPESLAKAGEERSENEKHHDNRQLERLRERELADKRKNALKFSGRHSRFGGTFTVKNMMSIADKREIIYHRNLADAKNMNFDLEKNARKKRKNQMQVQDMASERRSTLSIRMFLKEFCKQFLEHCYNPLLYVVRDNLMHERSQENDESYFLWAMKFFMEFTRNYDFRVDFVGETMSVSNFQYVLKIMMQYYESFSEDKQNPVVWGRRLHLAIQAYKELLMYVLYMDTSKDENLRENAKVIKANVFYAVEYRDIFMLLLRKFNKAKQSKSYLRDLVETFHVFLKMLEQFCQGKRHVIVQQKRKSKQKRKKSKKKNPRITLTAEQADEMWQNIASDLSAVVQGHGGEVPDSVVPFDAASDVTMDHQRVMALSKIQTYLQSGQYTDAVAFLRAAREVWPNDSFGSPDIEAEDEFMCLHNIFKMLDLPQDNPVAEEESVENEEELPEEEELEAVVTRETQFDFKDFLNKLANPGIVQPYCWLLLFYEENNPKTNHYIVKMLHRIAVDLKMYPMLFQLSLFMVFNKILNSPAKKQFQELFKFSSYIVNKFFSLLPKNPVLCAELVAWKNADACYEIVEGYGSLAFRDCSKPRTKTTFTHEEEIELRQLYERFQEEEDIVDKILENISDDTRTRRQIINKLVAMKLVDNRKTLRKKAEKKNSWPEEEKEQLRALYEEYKNCEDDVVGKILEHLTNTSRSRRQVVNQLVKMGVVEDRKSLRKKRKRQEKRKKKSQEVDEFEEEAWQQETNKSSDEEIDSGSSESDSEDDDSSMLLSLPTLVAKIKEKGLGEQIEWIQSKLKNTADDREDNDNCQPIPLVTITEENEEALGDNDFKAILKKIGLVPPANEQETFWRIPGNLNPVQLRKSAEDLNFSGQQVESASKKRKNMLAALAASRKESSTSAKKRRNRNRPEKTTGQSSSSKGKTWRMNLAQSSNDSSDSEDEIQDIPSVSTPDVNYVPEQSTRENESLESPKDKPKTTKKRKFHSLIDSDDSDTEESPKSLPSQKKESGDSFSKNNLDPEDSKGEDFIDRQDDDDDGPLVHHKKLRKVILVDDDDDDDDE</sequence>
<dbReference type="PANTHER" id="PTHR22940">
    <property type="entry name" value="TIMEOUT/TIMELESS-2"/>
    <property type="match status" value="1"/>
</dbReference>
<accession>A0A913X455</accession>
<dbReference type="GO" id="GO:0043111">
    <property type="term" value="P:replication fork arrest"/>
    <property type="evidence" value="ECO:0007669"/>
    <property type="project" value="TreeGrafter"/>
</dbReference>
<dbReference type="KEGG" id="epa:110237373"/>